<dbReference type="Pfam" id="PF06527">
    <property type="entry name" value="TniQ"/>
    <property type="match status" value="1"/>
</dbReference>
<organism evidence="2 3">
    <name type="scientific">Paenibacillus plantarum</name>
    <dbReference type="NCBI Taxonomy" id="2654975"/>
    <lineage>
        <taxon>Bacteria</taxon>
        <taxon>Bacillati</taxon>
        <taxon>Bacillota</taxon>
        <taxon>Bacilli</taxon>
        <taxon>Bacillales</taxon>
        <taxon>Paenibacillaceae</taxon>
        <taxon>Paenibacillus</taxon>
    </lineage>
</organism>
<keyword evidence="3" id="KW-1185">Reference proteome</keyword>
<evidence type="ECO:0000259" key="1">
    <source>
        <dbReference type="Pfam" id="PF06527"/>
    </source>
</evidence>
<feature type="domain" description="TniQ" evidence="1">
    <location>
        <begin position="7"/>
        <end position="117"/>
    </location>
</feature>
<comment type="caution">
    <text evidence="2">The sequence shown here is derived from an EMBL/GenBank/DDBJ whole genome shotgun (WGS) entry which is preliminary data.</text>
</comment>
<dbReference type="EMBL" id="WHNY01000067">
    <property type="protein sequence ID" value="NOU67486.1"/>
    <property type="molecule type" value="Genomic_DNA"/>
</dbReference>
<evidence type="ECO:0000313" key="2">
    <source>
        <dbReference type="EMBL" id="NOU67486.1"/>
    </source>
</evidence>
<sequence>MMNRPFCYEDESVEGYFYRVSKANYISINHLNDFINPYYKKGIGDLERVMLWMNDDNMHIYNRNSIHFINNNGLQQHNFRPKLYSKFCPSCINEQPYHRVHWLIAPVIICRKHNLDLLHQCECSNPVTYKDVIEDQCPNCKMELSACSARQTYLDDDSKNSMMLFDKIRDEGEVWNNLTIIEYYQVLKRIRWFLTYHMKDAISINDRKYDLKKDRNNWHVGNNLVFYWMIKKSVLMTSDWPENFVKFYYEVSSSLKAKFYSLRYYVEVKTKQDYIFERFFTRLKNIRDSRM</sequence>
<dbReference type="InterPro" id="IPR009492">
    <property type="entry name" value="TniQ"/>
</dbReference>
<reference evidence="2 3" key="1">
    <citation type="submission" date="2019-10" db="EMBL/GenBank/DDBJ databases">
        <title>Description of Paenibacillus humi sp. nov.</title>
        <authorList>
            <person name="Carlier A."/>
            <person name="Qi S."/>
        </authorList>
    </citation>
    <scope>NUCLEOTIDE SEQUENCE [LARGE SCALE GENOMIC DNA]</scope>
    <source>
        <strain evidence="2 3">LMG 31461</strain>
    </source>
</reference>
<proteinExistence type="predicted"/>
<accession>A0ABX1XHK6</accession>
<name>A0ABX1XHK6_9BACL</name>
<dbReference type="Proteomes" id="UP000653578">
    <property type="component" value="Unassembled WGS sequence"/>
</dbReference>
<gene>
    <name evidence="2" type="ORF">GC096_25920</name>
</gene>
<evidence type="ECO:0000313" key="3">
    <source>
        <dbReference type="Proteomes" id="UP000653578"/>
    </source>
</evidence>
<protein>
    <recommendedName>
        <fullName evidence="1">TniQ domain-containing protein</fullName>
    </recommendedName>
</protein>